<evidence type="ECO:0000256" key="2">
    <source>
        <dbReference type="ARBA" id="ARBA00023002"/>
    </source>
</evidence>
<dbReference type="Proteomes" id="UP000811246">
    <property type="component" value="Chromosome 13"/>
</dbReference>
<gene>
    <name evidence="4" type="ORF">I3842_13G087000</name>
</gene>
<dbReference type="AlphaFoldDB" id="A0A922AIM2"/>
<dbReference type="PANTHER" id="PTHR42898">
    <property type="entry name" value="TROPINONE REDUCTASE"/>
    <property type="match status" value="1"/>
</dbReference>
<dbReference type="InterPro" id="IPR002347">
    <property type="entry name" value="SDR_fam"/>
</dbReference>
<keyword evidence="1" id="KW-0521">NADP</keyword>
<name>A0A922AIM2_CARIL</name>
<dbReference type="GO" id="GO:0016491">
    <property type="term" value="F:oxidoreductase activity"/>
    <property type="evidence" value="ECO:0007669"/>
    <property type="project" value="UniProtKB-KW"/>
</dbReference>
<evidence type="ECO:0000256" key="1">
    <source>
        <dbReference type="ARBA" id="ARBA00022857"/>
    </source>
</evidence>
<evidence type="ECO:0000313" key="5">
    <source>
        <dbReference type="Proteomes" id="UP000811246"/>
    </source>
</evidence>
<proteinExistence type="inferred from homology"/>
<dbReference type="EMBL" id="CM031837">
    <property type="protein sequence ID" value="KAG6681305.1"/>
    <property type="molecule type" value="Genomic_DNA"/>
</dbReference>
<evidence type="ECO:0000313" key="4">
    <source>
        <dbReference type="EMBL" id="KAG6681305.1"/>
    </source>
</evidence>
<dbReference type="PANTHER" id="PTHR42898:SF79">
    <property type="entry name" value="NAD(P)-BINDING ROSSMANN-FOLD PROTEIN"/>
    <property type="match status" value="1"/>
</dbReference>
<dbReference type="InterPro" id="IPR045000">
    <property type="entry name" value="TR"/>
</dbReference>
<reference evidence="4" key="1">
    <citation type="submission" date="2021-01" db="EMBL/GenBank/DDBJ databases">
        <authorList>
            <person name="Lovell J.T."/>
            <person name="Bentley N."/>
            <person name="Bhattarai G."/>
            <person name="Jenkins J.W."/>
            <person name="Sreedasyam A."/>
            <person name="Alarcon Y."/>
            <person name="Bock C."/>
            <person name="Boston L."/>
            <person name="Carlson J."/>
            <person name="Cervantes K."/>
            <person name="Clermont K."/>
            <person name="Krom N."/>
            <person name="Kubenka K."/>
            <person name="Mamidi S."/>
            <person name="Mattison C."/>
            <person name="Monteros M."/>
            <person name="Pisani C."/>
            <person name="Plott C."/>
            <person name="Rajasekar S."/>
            <person name="Rhein H.S."/>
            <person name="Rohla C."/>
            <person name="Song M."/>
            <person name="Hilaire R.S."/>
            <person name="Shu S."/>
            <person name="Wells L."/>
            <person name="Wang X."/>
            <person name="Webber J."/>
            <person name="Heerema R.J."/>
            <person name="Klein P."/>
            <person name="Conner P."/>
            <person name="Grauke L."/>
            <person name="Grimwood J."/>
            <person name="Schmutz J."/>
            <person name="Randall J.J."/>
        </authorList>
    </citation>
    <scope>NUCLEOTIDE SEQUENCE</scope>
    <source>
        <tissue evidence="4">Leaf</tissue>
    </source>
</reference>
<keyword evidence="2" id="KW-0560">Oxidoreductase</keyword>
<evidence type="ECO:0000256" key="3">
    <source>
        <dbReference type="ARBA" id="ARBA00025714"/>
    </source>
</evidence>
<accession>A0A922AIM2</accession>
<comment type="similarity">
    <text evidence="3">Belongs to the short-chain dehydrogenases/reductases (SDR) family. SDR65C subfamily.</text>
</comment>
<dbReference type="Pfam" id="PF00106">
    <property type="entry name" value="adh_short"/>
    <property type="match status" value="1"/>
</dbReference>
<organism evidence="4 5">
    <name type="scientific">Carya illinoinensis</name>
    <name type="common">Pecan</name>
    <dbReference type="NCBI Taxonomy" id="32201"/>
    <lineage>
        <taxon>Eukaryota</taxon>
        <taxon>Viridiplantae</taxon>
        <taxon>Streptophyta</taxon>
        <taxon>Embryophyta</taxon>
        <taxon>Tracheophyta</taxon>
        <taxon>Spermatophyta</taxon>
        <taxon>Magnoliopsida</taxon>
        <taxon>eudicotyledons</taxon>
        <taxon>Gunneridae</taxon>
        <taxon>Pentapetalae</taxon>
        <taxon>rosids</taxon>
        <taxon>fabids</taxon>
        <taxon>Fagales</taxon>
        <taxon>Juglandaceae</taxon>
        <taxon>Carya</taxon>
    </lineage>
</organism>
<protein>
    <submittedName>
        <fullName evidence="4">Uncharacterized protein</fullName>
    </submittedName>
</protein>
<comment type="caution">
    <text evidence="4">The sequence shown here is derived from an EMBL/GenBank/DDBJ whole genome shotgun (WGS) entry which is preliminary data.</text>
</comment>
<sequence>MICRHAIVKELARFGAAVHTCFRNEAELNECMHEWEKKDFQVTVSVCDVTSPSERQKLITTVSSLFHGKFNILINNVATNKIKLTTDYKAEDFSLIMATNFKSAYHLSQLAHPLLKASSAESIVFFSSVCGVVSINFILN</sequence>